<dbReference type="Pfam" id="PF00447">
    <property type="entry name" value="HSF_DNA-bind"/>
    <property type="match status" value="1"/>
</dbReference>
<dbReference type="AlphaFoldDB" id="A0A0E0KFE1"/>
<dbReference type="GO" id="GO:0003700">
    <property type="term" value="F:DNA-binding transcription factor activity"/>
    <property type="evidence" value="ECO:0007669"/>
    <property type="project" value="InterPro"/>
</dbReference>
<evidence type="ECO:0000256" key="4">
    <source>
        <dbReference type="ARBA" id="ARBA00023015"/>
    </source>
</evidence>
<name>A0A0E0KFE1_ORYPU</name>
<dbReference type="PANTHER" id="PTHR10015">
    <property type="entry name" value="HEAT SHOCK TRANSCRIPTION FACTOR"/>
    <property type="match status" value="1"/>
</dbReference>
<dbReference type="EnsemblPlants" id="OPUNC03G21100.1">
    <property type="protein sequence ID" value="OPUNC03G21100.1"/>
    <property type="gene ID" value="OPUNC03G21100"/>
</dbReference>
<dbReference type="SUPFAM" id="SSF46785">
    <property type="entry name" value="Winged helix' DNA-binding domain"/>
    <property type="match status" value="1"/>
</dbReference>
<evidence type="ECO:0000256" key="8">
    <source>
        <dbReference type="ARBA" id="ARBA00023242"/>
    </source>
</evidence>
<dbReference type="InterPro" id="IPR000232">
    <property type="entry name" value="HSF_DNA-bd"/>
</dbReference>
<dbReference type="GO" id="GO:0005634">
    <property type="term" value="C:nucleus"/>
    <property type="evidence" value="ECO:0007669"/>
    <property type="project" value="UniProtKB-SubCell"/>
</dbReference>
<reference evidence="11" key="1">
    <citation type="submission" date="2015-04" db="UniProtKB">
        <authorList>
            <consortium name="EnsemblPlants"/>
        </authorList>
    </citation>
    <scope>IDENTIFICATION</scope>
</reference>
<keyword evidence="4" id="KW-0805">Transcription regulation</keyword>
<comment type="subunit">
    <text evidence="2">Homotrimer.</text>
</comment>
<dbReference type="eggNOG" id="KOG0627">
    <property type="taxonomic scope" value="Eukaryota"/>
</dbReference>
<dbReference type="Proteomes" id="UP000026962">
    <property type="component" value="Chromosome 3"/>
</dbReference>
<dbReference type="PANTHER" id="PTHR10015:SF169">
    <property type="entry name" value="HEAT STRESS TRANSCRIPTION FACTOR B-2B"/>
    <property type="match status" value="1"/>
</dbReference>
<comment type="similarity">
    <text evidence="9">Belongs to the HSF family.</text>
</comment>
<evidence type="ECO:0000259" key="10">
    <source>
        <dbReference type="SMART" id="SM00415"/>
    </source>
</evidence>
<evidence type="ECO:0000256" key="9">
    <source>
        <dbReference type="RuleBase" id="RU004020"/>
    </source>
</evidence>
<keyword evidence="12" id="KW-1185">Reference proteome</keyword>
<evidence type="ECO:0000256" key="2">
    <source>
        <dbReference type="ARBA" id="ARBA00011233"/>
    </source>
</evidence>
<protein>
    <recommendedName>
        <fullName evidence="10">HSF-type DNA-binding domain-containing protein</fullName>
    </recommendedName>
</protein>
<dbReference type="HOGENOM" id="CLU_1963163_0_0_1"/>
<sequence>MGHSLEKWPALPQLKQFMFVVPEPGMVEVGVRSIAAGRTVVVTWEPSPPPPALAAEALGQQRIVPTPFLTKTVDDIILWNDDGSTFIVWRPDEFACDLLPTYFKHNFSTEFCLGLPGNVARWIGYKGI</sequence>
<evidence type="ECO:0000256" key="5">
    <source>
        <dbReference type="ARBA" id="ARBA00023016"/>
    </source>
</evidence>
<evidence type="ECO:0000256" key="6">
    <source>
        <dbReference type="ARBA" id="ARBA00023125"/>
    </source>
</evidence>
<proteinExistence type="inferred from homology"/>
<comment type="subcellular location">
    <subcellularLocation>
        <location evidence="1">Nucleus</location>
    </subcellularLocation>
</comment>
<dbReference type="STRING" id="4537.A0A0E0KFE1"/>
<evidence type="ECO:0000313" key="11">
    <source>
        <dbReference type="EnsemblPlants" id="OPUNC03G21100.1"/>
    </source>
</evidence>
<dbReference type="GO" id="GO:0000978">
    <property type="term" value="F:RNA polymerase II cis-regulatory region sequence-specific DNA binding"/>
    <property type="evidence" value="ECO:0007669"/>
    <property type="project" value="TreeGrafter"/>
</dbReference>
<keyword evidence="7" id="KW-0804">Transcription</keyword>
<keyword evidence="3" id="KW-0597">Phosphoprotein</keyword>
<dbReference type="InterPro" id="IPR036390">
    <property type="entry name" value="WH_DNA-bd_sf"/>
</dbReference>
<dbReference type="GO" id="GO:0006357">
    <property type="term" value="P:regulation of transcription by RNA polymerase II"/>
    <property type="evidence" value="ECO:0007669"/>
    <property type="project" value="TreeGrafter"/>
</dbReference>
<dbReference type="InterPro" id="IPR036388">
    <property type="entry name" value="WH-like_DNA-bd_sf"/>
</dbReference>
<feature type="domain" description="HSF-type DNA-binding" evidence="10">
    <location>
        <begin position="64"/>
        <end position="122"/>
    </location>
</feature>
<evidence type="ECO:0000256" key="3">
    <source>
        <dbReference type="ARBA" id="ARBA00022553"/>
    </source>
</evidence>
<keyword evidence="6" id="KW-0238">DNA-binding</keyword>
<dbReference type="SMART" id="SM00415">
    <property type="entry name" value="HSF"/>
    <property type="match status" value="1"/>
</dbReference>
<organism evidence="11">
    <name type="scientific">Oryza punctata</name>
    <name type="common">Red rice</name>
    <dbReference type="NCBI Taxonomy" id="4537"/>
    <lineage>
        <taxon>Eukaryota</taxon>
        <taxon>Viridiplantae</taxon>
        <taxon>Streptophyta</taxon>
        <taxon>Embryophyta</taxon>
        <taxon>Tracheophyta</taxon>
        <taxon>Spermatophyta</taxon>
        <taxon>Magnoliopsida</taxon>
        <taxon>Liliopsida</taxon>
        <taxon>Poales</taxon>
        <taxon>Poaceae</taxon>
        <taxon>BOP clade</taxon>
        <taxon>Oryzoideae</taxon>
        <taxon>Oryzeae</taxon>
        <taxon>Oryzinae</taxon>
        <taxon>Oryza</taxon>
    </lineage>
</organism>
<keyword evidence="5" id="KW-0346">Stress response</keyword>
<keyword evidence="8" id="KW-0539">Nucleus</keyword>
<accession>A0A0E0KFE1</accession>
<evidence type="ECO:0000256" key="1">
    <source>
        <dbReference type="ARBA" id="ARBA00004123"/>
    </source>
</evidence>
<reference evidence="11" key="2">
    <citation type="submission" date="2018-05" db="EMBL/GenBank/DDBJ databases">
        <title>OpunRS2 (Oryza punctata Reference Sequence Version 2).</title>
        <authorList>
            <person name="Zhang J."/>
            <person name="Kudrna D."/>
            <person name="Lee S."/>
            <person name="Talag J."/>
            <person name="Welchert J."/>
            <person name="Wing R.A."/>
        </authorList>
    </citation>
    <scope>NUCLEOTIDE SEQUENCE [LARGE SCALE GENOMIC DNA]</scope>
</reference>
<evidence type="ECO:0000313" key="12">
    <source>
        <dbReference type="Proteomes" id="UP000026962"/>
    </source>
</evidence>
<evidence type="ECO:0000256" key="7">
    <source>
        <dbReference type="ARBA" id="ARBA00023163"/>
    </source>
</evidence>
<dbReference type="Gene3D" id="1.10.10.10">
    <property type="entry name" value="Winged helix-like DNA-binding domain superfamily/Winged helix DNA-binding domain"/>
    <property type="match status" value="1"/>
</dbReference>
<dbReference type="Gramene" id="OPUNC03G21100.1">
    <property type="protein sequence ID" value="OPUNC03G21100.1"/>
    <property type="gene ID" value="OPUNC03G21100"/>
</dbReference>